<dbReference type="SMART" id="SM00130">
    <property type="entry name" value="KR"/>
    <property type="match status" value="1"/>
</dbReference>
<dbReference type="AlphaFoldDB" id="A0A665WV31"/>
<evidence type="ECO:0000313" key="7">
    <source>
        <dbReference type="Proteomes" id="UP000472264"/>
    </source>
</evidence>
<keyword evidence="3" id="KW-1015">Disulfide bond</keyword>
<evidence type="ECO:0000256" key="4">
    <source>
        <dbReference type="PROSITE-ProRule" id="PRU00121"/>
    </source>
</evidence>
<evidence type="ECO:0000256" key="3">
    <source>
        <dbReference type="ARBA" id="ARBA00023157"/>
    </source>
</evidence>
<keyword evidence="2" id="KW-0732">Signal</keyword>
<feature type="domain" description="Kringle" evidence="5">
    <location>
        <begin position="5"/>
        <end position="88"/>
    </location>
</feature>
<name>A0A665WV31_ECHNA</name>
<dbReference type="Pfam" id="PF00051">
    <property type="entry name" value="Kringle"/>
    <property type="match status" value="1"/>
</dbReference>
<reference evidence="6" key="2">
    <citation type="submission" date="2025-08" db="UniProtKB">
        <authorList>
            <consortium name="Ensembl"/>
        </authorList>
    </citation>
    <scope>IDENTIFICATION</scope>
</reference>
<evidence type="ECO:0000256" key="1">
    <source>
        <dbReference type="ARBA" id="ARBA00022572"/>
    </source>
</evidence>
<evidence type="ECO:0000259" key="5">
    <source>
        <dbReference type="PROSITE" id="PS50070"/>
    </source>
</evidence>
<dbReference type="FunFam" id="2.40.20.10:FF:000001">
    <property type="entry name" value="Urokinase-type plasminogen activator"/>
    <property type="match status" value="1"/>
</dbReference>
<gene>
    <name evidence="6" type="primary">LOC115055766</name>
</gene>
<keyword evidence="7" id="KW-1185">Reference proteome</keyword>
<dbReference type="InterPro" id="IPR000001">
    <property type="entry name" value="Kringle"/>
</dbReference>
<reference evidence="6" key="3">
    <citation type="submission" date="2025-09" db="UniProtKB">
        <authorList>
            <consortium name="Ensembl"/>
        </authorList>
    </citation>
    <scope>IDENTIFICATION</scope>
</reference>
<dbReference type="InterPro" id="IPR013806">
    <property type="entry name" value="Kringle-like"/>
</dbReference>
<dbReference type="PROSITE" id="PS50070">
    <property type="entry name" value="KRINGLE_2"/>
    <property type="match status" value="1"/>
</dbReference>
<dbReference type="PRINTS" id="PR00018">
    <property type="entry name" value="KRINGLE"/>
</dbReference>
<dbReference type="InterPro" id="IPR038178">
    <property type="entry name" value="Kringle_sf"/>
</dbReference>
<reference evidence="6" key="1">
    <citation type="submission" date="2021-04" db="EMBL/GenBank/DDBJ databases">
        <authorList>
            <consortium name="Wellcome Sanger Institute Data Sharing"/>
        </authorList>
    </citation>
    <scope>NUCLEOTIDE SEQUENCE [LARGE SCALE GENOMIC DNA]</scope>
</reference>
<proteinExistence type="predicted"/>
<accession>A0A665WV31</accession>
<comment type="caution">
    <text evidence="4">Lacks conserved residue(s) required for the propagation of feature annotation.</text>
</comment>
<dbReference type="Gene3D" id="2.40.20.10">
    <property type="entry name" value="Plasminogen Kringle 4"/>
    <property type="match status" value="1"/>
</dbReference>
<protein>
    <recommendedName>
        <fullName evidence="5">Kringle domain-containing protein</fullName>
    </recommendedName>
</protein>
<dbReference type="Proteomes" id="UP000472264">
    <property type="component" value="Chromosome 15"/>
</dbReference>
<dbReference type="Ensembl" id="ENSENLT00000049003.1">
    <property type="protein sequence ID" value="ENSENLP00000047858.1"/>
    <property type="gene ID" value="ENSENLG00000020194.1"/>
</dbReference>
<keyword evidence="1 4" id="KW-0420">Kringle</keyword>
<dbReference type="SUPFAM" id="SSF57440">
    <property type="entry name" value="Kringle-like"/>
    <property type="match status" value="1"/>
</dbReference>
<evidence type="ECO:0000313" key="6">
    <source>
        <dbReference type="Ensembl" id="ENSENLP00000047858.1"/>
    </source>
</evidence>
<organism evidence="6 7">
    <name type="scientific">Echeneis naucrates</name>
    <name type="common">Live sharksucker</name>
    <dbReference type="NCBI Taxonomy" id="173247"/>
    <lineage>
        <taxon>Eukaryota</taxon>
        <taxon>Metazoa</taxon>
        <taxon>Chordata</taxon>
        <taxon>Craniata</taxon>
        <taxon>Vertebrata</taxon>
        <taxon>Euteleostomi</taxon>
        <taxon>Actinopterygii</taxon>
        <taxon>Neopterygii</taxon>
        <taxon>Teleostei</taxon>
        <taxon>Neoteleostei</taxon>
        <taxon>Acanthomorphata</taxon>
        <taxon>Carangaria</taxon>
        <taxon>Carangiformes</taxon>
        <taxon>Echeneidae</taxon>
        <taxon>Echeneis</taxon>
    </lineage>
</organism>
<sequence length="96" mass="11334">MSKNDCYVDDGESYRGNVSETDEGDECLYWNSHFILINNGIQIPKSSSFMQMFFHIVYDRNPDGDVMPWCFFRRGRKLLWDHCDVTEAAILQVWEV</sequence>
<evidence type="ECO:0000256" key="2">
    <source>
        <dbReference type="ARBA" id="ARBA00022729"/>
    </source>
</evidence>